<evidence type="ECO:0000259" key="4">
    <source>
        <dbReference type="PROSITE" id="PS01124"/>
    </source>
</evidence>
<evidence type="ECO:0000256" key="2">
    <source>
        <dbReference type="ARBA" id="ARBA00023125"/>
    </source>
</evidence>
<dbReference type="InterPro" id="IPR020449">
    <property type="entry name" value="Tscrpt_reg_AraC-type_HTH"/>
</dbReference>
<dbReference type="PRINTS" id="PR00032">
    <property type="entry name" value="HTHARAC"/>
</dbReference>
<comment type="caution">
    <text evidence="5">The sequence shown here is derived from an EMBL/GenBank/DDBJ whole genome shotgun (WGS) entry which is preliminary data.</text>
</comment>
<accession>A0A940IIA2</accession>
<dbReference type="InterPro" id="IPR018060">
    <property type="entry name" value="HTH_AraC"/>
</dbReference>
<evidence type="ECO:0000313" key="5">
    <source>
        <dbReference type="EMBL" id="MBO8483535.1"/>
    </source>
</evidence>
<evidence type="ECO:0000313" key="6">
    <source>
        <dbReference type="Proteomes" id="UP000725002"/>
    </source>
</evidence>
<name>A0A940IIA2_9BACT</name>
<dbReference type="InterPro" id="IPR009057">
    <property type="entry name" value="Homeodomain-like_sf"/>
</dbReference>
<dbReference type="Proteomes" id="UP000725002">
    <property type="component" value="Unassembled WGS sequence"/>
</dbReference>
<protein>
    <submittedName>
        <fullName evidence="5">Helix-turn-helix domain-containing protein</fullName>
    </submittedName>
</protein>
<dbReference type="GO" id="GO:0043565">
    <property type="term" value="F:sequence-specific DNA binding"/>
    <property type="evidence" value="ECO:0007669"/>
    <property type="project" value="InterPro"/>
</dbReference>
<dbReference type="AlphaFoldDB" id="A0A940IIA2"/>
<gene>
    <name evidence="5" type="ORF">IAB75_05420</name>
</gene>
<keyword evidence="3" id="KW-0804">Transcription</keyword>
<dbReference type="PANTHER" id="PTHR43280:SF32">
    <property type="entry name" value="TRANSCRIPTIONAL REGULATORY PROTEIN"/>
    <property type="match status" value="1"/>
</dbReference>
<evidence type="ECO:0000256" key="3">
    <source>
        <dbReference type="ARBA" id="ARBA00023163"/>
    </source>
</evidence>
<keyword evidence="2" id="KW-0238">DNA-binding</keyword>
<dbReference type="InterPro" id="IPR018062">
    <property type="entry name" value="HTH_AraC-typ_CS"/>
</dbReference>
<feature type="domain" description="HTH araC/xylS-type" evidence="4">
    <location>
        <begin position="164"/>
        <end position="265"/>
    </location>
</feature>
<organism evidence="5 6">
    <name type="scientific">Candidatus Cryptobacteroides avicola</name>
    <dbReference type="NCBI Taxonomy" id="2840757"/>
    <lineage>
        <taxon>Bacteria</taxon>
        <taxon>Pseudomonadati</taxon>
        <taxon>Bacteroidota</taxon>
        <taxon>Bacteroidia</taxon>
        <taxon>Bacteroidales</taxon>
        <taxon>Candidatus Cryptobacteroides</taxon>
    </lineage>
</organism>
<reference evidence="5" key="2">
    <citation type="journal article" date="2021" name="PeerJ">
        <title>Extensive microbial diversity within the chicken gut microbiome revealed by metagenomics and culture.</title>
        <authorList>
            <person name="Gilroy R."/>
            <person name="Ravi A."/>
            <person name="Getino M."/>
            <person name="Pursley I."/>
            <person name="Horton D.L."/>
            <person name="Alikhan N.F."/>
            <person name="Baker D."/>
            <person name="Gharbi K."/>
            <person name="Hall N."/>
            <person name="Watson M."/>
            <person name="Adriaenssens E.M."/>
            <person name="Foster-Nyarko E."/>
            <person name="Jarju S."/>
            <person name="Secka A."/>
            <person name="Antonio M."/>
            <person name="Oren A."/>
            <person name="Chaudhuri R.R."/>
            <person name="La Ragione R."/>
            <person name="Hildebrand F."/>
            <person name="Pallen M.J."/>
        </authorList>
    </citation>
    <scope>NUCLEOTIDE SEQUENCE</scope>
    <source>
        <strain evidence="5">G3-8215</strain>
    </source>
</reference>
<sequence length="267" mass="29757">MFHNPHTAVSRPFVIRRLDTDGYKLNRQIPASAFLTDSFLYLTEGEVLTDVGTEPFLVGEGKFLFIPEGIPFSIKYYNGSKGYMGAFSRSFLKSPILGILYCRTPLLVDIPEEESGFVASLAEKLFREQQNGNLSGELLSGTLDLFLRQIASLAEDSRGRVQNDLCSRFLDMVFDRDAVVTGVSAYAVKLGVSPNHLNRVVKNGTGRSAGKWIDISRVTLSKQLLRQSGMPVIDIASRCGFDDQSYFSRFFKKCTGMTPSEFRSSQE</sequence>
<dbReference type="SMART" id="SM00342">
    <property type="entry name" value="HTH_ARAC"/>
    <property type="match status" value="1"/>
</dbReference>
<proteinExistence type="predicted"/>
<dbReference type="EMBL" id="JADILV010000036">
    <property type="protein sequence ID" value="MBO8483535.1"/>
    <property type="molecule type" value="Genomic_DNA"/>
</dbReference>
<dbReference type="PANTHER" id="PTHR43280">
    <property type="entry name" value="ARAC-FAMILY TRANSCRIPTIONAL REGULATOR"/>
    <property type="match status" value="1"/>
</dbReference>
<keyword evidence="1" id="KW-0805">Transcription regulation</keyword>
<dbReference type="PROSITE" id="PS00041">
    <property type="entry name" value="HTH_ARAC_FAMILY_1"/>
    <property type="match status" value="1"/>
</dbReference>
<dbReference type="Gene3D" id="1.10.10.60">
    <property type="entry name" value="Homeodomain-like"/>
    <property type="match status" value="1"/>
</dbReference>
<evidence type="ECO:0000256" key="1">
    <source>
        <dbReference type="ARBA" id="ARBA00023015"/>
    </source>
</evidence>
<reference evidence="5" key="1">
    <citation type="submission" date="2020-10" db="EMBL/GenBank/DDBJ databases">
        <authorList>
            <person name="Gilroy R."/>
        </authorList>
    </citation>
    <scope>NUCLEOTIDE SEQUENCE</scope>
    <source>
        <strain evidence="5">G3-8215</strain>
    </source>
</reference>
<dbReference type="SUPFAM" id="SSF46689">
    <property type="entry name" value="Homeodomain-like"/>
    <property type="match status" value="1"/>
</dbReference>
<dbReference type="GO" id="GO:0003700">
    <property type="term" value="F:DNA-binding transcription factor activity"/>
    <property type="evidence" value="ECO:0007669"/>
    <property type="project" value="InterPro"/>
</dbReference>
<dbReference type="Pfam" id="PF12833">
    <property type="entry name" value="HTH_18"/>
    <property type="match status" value="1"/>
</dbReference>
<dbReference type="PROSITE" id="PS01124">
    <property type="entry name" value="HTH_ARAC_FAMILY_2"/>
    <property type="match status" value="1"/>
</dbReference>